<keyword evidence="5" id="KW-0560">Oxidoreductase</keyword>
<evidence type="ECO:0000256" key="5">
    <source>
        <dbReference type="ARBA" id="ARBA00023002"/>
    </source>
</evidence>
<keyword evidence="7" id="KW-0503">Monooxygenase</keyword>
<dbReference type="GO" id="GO:0020037">
    <property type="term" value="F:heme binding"/>
    <property type="evidence" value="ECO:0007669"/>
    <property type="project" value="InterPro"/>
</dbReference>
<dbReference type="Pfam" id="PF00067">
    <property type="entry name" value="p450"/>
    <property type="match status" value="1"/>
</dbReference>
<evidence type="ECO:0000256" key="6">
    <source>
        <dbReference type="ARBA" id="ARBA00023004"/>
    </source>
</evidence>
<dbReference type="Proteomes" id="UP000593572">
    <property type="component" value="Unassembled WGS sequence"/>
</dbReference>
<dbReference type="AlphaFoldDB" id="A0A7J8L9X6"/>
<keyword evidence="4" id="KW-0479">Metal-binding</keyword>
<dbReference type="EMBL" id="JABEZX010000001">
    <property type="protein sequence ID" value="MBA0549169.1"/>
    <property type="molecule type" value="Genomic_DNA"/>
</dbReference>
<dbReference type="GO" id="GO:0004497">
    <property type="term" value="F:monooxygenase activity"/>
    <property type="evidence" value="ECO:0007669"/>
    <property type="project" value="UniProtKB-KW"/>
</dbReference>
<dbReference type="GO" id="GO:0016705">
    <property type="term" value="F:oxidoreductase activity, acting on paired donors, with incorporation or reduction of molecular oxygen"/>
    <property type="evidence" value="ECO:0007669"/>
    <property type="project" value="InterPro"/>
</dbReference>
<evidence type="ECO:0000256" key="2">
    <source>
        <dbReference type="ARBA" id="ARBA00010617"/>
    </source>
</evidence>
<reference evidence="8 9" key="1">
    <citation type="journal article" date="2019" name="Genome Biol. Evol.">
        <title>Insights into the evolution of the New World diploid cottons (Gossypium, subgenus Houzingenia) based on genome sequencing.</title>
        <authorList>
            <person name="Grover C.E."/>
            <person name="Arick M.A. 2nd"/>
            <person name="Thrash A."/>
            <person name="Conover J.L."/>
            <person name="Sanders W.S."/>
            <person name="Peterson D.G."/>
            <person name="Frelichowski J.E."/>
            <person name="Scheffler J.A."/>
            <person name="Scheffler B.E."/>
            <person name="Wendel J.F."/>
        </authorList>
    </citation>
    <scope>NUCLEOTIDE SEQUENCE [LARGE SCALE GENOMIC DNA]</scope>
    <source>
        <strain evidence="8">157</strain>
        <tissue evidence="8">Leaf</tissue>
    </source>
</reference>
<keyword evidence="6" id="KW-0408">Iron</keyword>
<evidence type="ECO:0000313" key="8">
    <source>
        <dbReference type="EMBL" id="MBA0549169.1"/>
    </source>
</evidence>
<name>A0A7J8L9X6_9ROSI</name>
<evidence type="ECO:0000256" key="7">
    <source>
        <dbReference type="ARBA" id="ARBA00023033"/>
    </source>
</evidence>
<dbReference type="Gene3D" id="1.10.630.10">
    <property type="entry name" value="Cytochrome P450"/>
    <property type="match status" value="1"/>
</dbReference>
<dbReference type="SUPFAM" id="SSF48264">
    <property type="entry name" value="Cytochrome P450"/>
    <property type="match status" value="1"/>
</dbReference>
<comment type="caution">
    <text evidence="8">The sequence shown here is derived from an EMBL/GenBank/DDBJ whole genome shotgun (WGS) entry which is preliminary data.</text>
</comment>
<organism evidence="8 9">
    <name type="scientific">Gossypium lobatum</name>
    <dbReference type="NCBI Taxonomy" id="34289"/>
    <lineage>
        <taxon>Eukaryota</taxon>
        <taxon>Viridiplantae</taxon>
        <taxon>Streptophyta</taxon>
        <taxon>Embryophyta</taxon>
        <taxon>Tracheophyta</taxon>
        <taxon>Spermatophyta</taxon>
        <taxon>Magnoliopsida</taxon>
        <taxon>eudicotyledons</taxon>
        <taxon>Gunneridae</taxon>
        <taxon>Pentapetalae</taxon>
        <taxon>rosids</taxon>
        <taxon>malvids</taxon>
        <taxon>Malvales</taxon>
        <taxon>Malvaceae</taxon>
        <taxon>Malvoideae</taxon>
        <taxon>Gossypium</taxon>
    </lineage>
</organism>
<protein>
    <submittedName>
        <fullName evidence="8">Uncharacterized protein</fullName>
    </submittedName>
</protein>
<dbReference type="GO" id="GO:0005506">
    <property type="term" value="F:iron ion binding"/>
    <property type="evidence" value="ECO:0007669"/>
    <property type="project" value="InterPro"/>
</dbReference>
<accession>A0A7J8L9X6</accession>
<proteinExistence type="inferred from homology"/>
<sequence>MKRVMVSVMLSKERHRWLHEKRVAEAYNLVLYVLNQCKNGDEGGLVDLRLVARQYCCNVTRKLIFNRRYLGEGKADGGPGFEEEEYIDDIFAFVIHLYSFCISDYLQFLRGLGLEGHERIVEDATSLLEKYNNPIIKDRIQQWRDGKKHERQDLLDVFVSLTDDSGTPLPSADEIKAQVNEIMITAVDNPSNNLEWALAGMLNNPETLQKARDELDTVVGKDRLVQESDFPQLNYIKACAREAFRLHPIAQFNPPHVRD</sequence>
<dbReference type="InterPro" id="IPR002401">
    <property type="entry name" value="Cyt_P450_E_grp-I"/>
</dbReference>
<evidence type="ECO:0000256" key="4">
    <source>
        <dbReference type="ARBA" id="ARBA00022723"/>
    </source>
</evidence>
<gene>
    <name evidence="8" type="ORF">Golob_020222</name>
</gene>
<dbReference type="PANTHER" id="PTHR47944">
    <property type="entry name" value="CYTOCHROME P450 98A9"/>
    <property type="match status" value="1"/>
</dbReference>
<dbReference type="InterPro" id="IPR036396">
    <property type="entry name" value="Cyt_P450_sf"/>
</dbReference>
<keyword evidence="9" id="KW-1185">Reference proteome</keyword>
<dbReference type="GO" id="GO:0044550">
    <property type="term" value="P:secondary metabolite biosynthetic process"/>
    <property type="evidence" value="ECO:0007669"/>
    <property type="project" value="UniProtKB-ARBA"/>
</dbReference>
<dbReference type="PANTHER" id="PTHR47944:SF4">
    <property type="entry name" value="OS09G0441700 PROTEIN"/>
    <property type="match status" value="1"/>
</dbReference>
<evidence type="ECO:0000313" key="9">
    <source>
        <dbReference type="Proteomes" id="UP000593572"/>
    </source>
</evidence>
<keyword evidence="3" id="KW-0349">Heme</keyword>
<dbReference type="InterPro" id="IPR001128">
    <property type="entry name" value="Cyt_P450"/>
</dbReference>
<dbReference type="PRINTS" id="PR00463">
    <property type="entry name" value="EP450I"/>
</dbReference>
<comment type="similarity">
    <text evidence="2">Belongs to the cytochrome P450 family.</text>
</comment>
<comment type="cofactor">
    <cofactor evidence="1">
        <name>heme</name>
        <dbReference type="ChEBI" id="CHEBI:30413"/>
    </cofactor>
</comment>
<evidence type="ECO:0000256" key="1">
    <source>
        <dbReference type="ARBA" id="ARBA00001971"/>
    </source>
</evidence>
<evidence type="ECO:0000256" key="3">
    <source>
        <dbReference type="ARBA" id="ARBA00022617"/>
    </source>
</evidence>